<keyword evidence="1" id="KW-1185">Reference proteome</keyword>
<evidence type="ECO:0000313" key="1">
    <source>
        <dbReference type="Proteomes" id="UP000694846"/>
    </source>
</evidence>
<name>A0A8B8FZC5_9HEMI</name>
<dbReference type="RefSeq" id="XP_025415696.1">
    <property type="nucleotide sequence ID" value="XM_025559911.1"/>
</dbReference>
<evidence type="ECO:0000313" key="2">
    <source>
        <dbReference type="RefSeq" id="XP_025415696.1"/>
    </source>
</evidence>
<accession>A0A8B8FZC5</accession>
<sequence>MFTVQAAASDYWDFGGTWSSDPAGVWFDMDVRNTVGIDKNIPVKISDRVMGTKSSGFMNKRWMAKANAKYGHLGPVSLFAINRLERSIAVFVGFVHSQNSKDFITGMWTIGRNCTNNLDIHQSVLNVPDVLRRDIT</sequence>
<protein>
    <submittedName>
        <fullName evidence="2">Uncharacterized protein LOC112687284</fullName>
    </submittedName>
</protein>
<proteinExistence type="predicted"/>
<dbReference type="OrthoDB" id="6597681at2759"/>
<organism evidence="1 2">
    <name type="scientific">Sipha flava</name>
    <name type="common">yellow sugarcane aphid</name>
    <dbReference type="NCBI Taxonomy" id="143950"/>
    <lineage>
        <taxon>Eukaryota</taxon>
        <taxon>Metazoa</taxon>
        <taxon>Ecdysozoa</taxon>
        <taxon>Arthropoda</taxon>
        <taxon>Hexapoda</taxon>
        <taxon>Insecta</taxon>
        <taxon>Pterygota</taxon>
        <taxon>Neoptera</taxon>
        <taxon>Paraneoptera</taxon>
        <taxon>Hemiptera</taxon>
        <taxon>Sternorrhyncha</taxon>
        <taxon>Aphidomorpha</taxon>
        <taxon>Aphidoidea</taxon>
        <taxon>Aphididae</taxon>
        <taxon>Sipha</taxon>
    </lineage>
</organism>
<gene>
    <name evidence="2" type="primary">LOC112687284</name>
</gene>
<dbReference type="GeneID" id="112687284"/>
<reference evidence="2" key="1">
    <citation type="submission" date="2025-08" db="UniProtKB">
        <authorList>
            <consortium name="RefSeq"/>
        </authorList>
    </citation>
    <scope>IDENTIFICATION</scope>
    <source>
        <tissue evidence="2">Whole body</tissue>
    </source>
</reference>
<dbReference type="AlphaFoldDB" id="A0A8B8FZC5"/>
<dbReference type="Proteomes" id="UP000694846">
    <property type="component" value="Unplaced"/>
</dbReference>